<keyword evidence="3 7" id="KW-0347">Helicase</keyword>
<dbReference type="PROSITE" id="PS51192">
    <property type="entry name" value="HELICASE_ATP_BIND_1"/>
    <property type="match status" value="1"/>
</dbReference>
<keyword evidence="2" id="KW-0378">Hydrolase</keyword>
<comment type="caution">
    <text evidence="7">The sequence shown here is derived from an EMBL/GenBank/DDBJ whole genome shotgun (WGS) entry which is preliminary data.</text>
</comment>
<evidence type="ECO:0000259" key="5">
    <source>
        <dbReference type="PROSITE" id="PS51192"/>
    </source>
</evidence>
<dbReference type="Proteomes" id="UP001597413">
    <property type="component" value="Unassembled WGS sequence"/>
</dbReference>
<evidence type="ECO:0000259" key="6">
    <source>
        <dbReference type="PROSITE" id="PS51194"/>
    </source>
</evidence>
<keyword evidence="8" id="KW-1185">Reference proteome</keyword>
<dbReference type="Gene3D" id="3.40.50.300">
    <property type="entry name" value="P-loop containing nucleotide triphosphate hydrolases"/>
    <property type="match status" value="1"/>
</dbReference>
<organism evidence="7 8">
    <name type="scientific">Rhodobacter lacus</name>
    <dbReference type="NCBI Taxonomy" id="1641972"/>
    <lineage>
        <taxon>Bacteria</taxon>
        <taxon>Pseudomonadati</taxon>
        <taxon>Pseudomonadota</taxon>
        <taxon>Alphaproteobacteria</taxon>
        <taxon>Rhodobacterales</taxon>
        <taxon>Rhodobacter group</taxon>
        <taxon>Rhodobacter</taxon>
    </lineage>
</organism>
<feature type="domain" description="Helicase C-terminal" evidence="6">
    <location>
        <begin position="649"/>
        <end position="866"/>
    </location>
</feature>
<dbReference type="InterPro" id="IPR049730">
    <property type="entry name" value="SNF2/RAD54-like_C"/>
</dbReference>
<dbReference type="InterPro" id="IPR057342">
    <property type="entry name" value="DEXDc_RapA"/>
</dbReference>
<keyword evidence="4" id="KW-0067">ATP-binding</keyword>
<evidence type="ECO:0000256" key="3">
    <source>
        <dbReference type="ARBA" id="ARBA00022806"/>
    </source>
</evidence>
<dbReference type="InterPro" id="IPR014001">
    <property type="entry name" value="Helicase_ATP-bd"/>
</dbReference>
<dbReference type="InterPro" id="IPR027417">
    <property type="entry name" value="P-loop_NTPase"/>
</dbReference>
<dbReference type="CDD" id="cd18011">
    <property type="entry name" value="DEXDc_RapA"/>
    <property type="match status" value="1"/>
</dbReference>
<evidence type="ECO:0000313" key="8">
    <source>
        <dbReference type="Proteomes" id="UP001597413"/>
    </source>
</evidence>
<evidence type="ECO:0000256" key="1">
    <source>
        <dbReference type="ARBA" id="ARBA00022741"/>
    </source>
</evidence>
<gene>
    <name evidence="7" type="ORF">ACFSM0_11675</name>
</gene>
<dbReference type="SUPFAM" id="SSF52540">
    <property type="entry name" value="P-loop containing nucleoside triphosphate hydrolases"/>
    <property type="match status" value="1"/>
</dbReference>
<dbReference type="Pfam" id="PF00271">
    <property type="entry name" value="Helicase_C"/>
    <property type="match status" value="1"/>
</dbReference>
<dbReference type="Gene3D" id="3.40.50.10810">
    <property type="entry name" value="Tandem AAA-ATPase domain"/>
    <property type="match status" value="1"/>
</dbReference>
<dbReference type="PROSITE" id="PS51194">
    <property type="entry name" value="HELICASE_CTER"/>
    <property type="match status" value="1"/>
</dbReference>
<proteinExistence type="predicted"/>
<dbReference type="SMART" id="SM00490">
    <property type="entry name" value="HELICc"/>
    <property type="match status" value="1"/>
</dbReference>
<keyword evidence="1" id="KW-0547">Nucleotide-binding</keyword>
<sequence>MIDALREWISPGSAVDMMTSGFSIHAFGEARDVLGNVKSCRVILGASSADPLALSGGESDRVFRSRLQARWLSKQVADWMARSVEVRFTSSEPPQSLILTCCGTTRRSLSGTCAFTTSGLGVTPSMQLSLVQLSDVGDEVQAFSAWFEAQWNVLRPDDEKCGSLQQALAFMAAHRPPSQLYFHTLYQLFKDLGDELDEEKIVKSATGIRKSVVWNKLFKFQRDGVIGAIDKLERIGGCIIADSVGLGKTFEALAVIKYYELRNDRVLVLCPKRLRDNWTLYKANDRRNILSTDRFNYDVLNHTDLSRDGGHSGDIDLSHVNWGNYDLVVIDESHNFRNKATHRDRETRYDHLMNKIIRAGVKTKVLMLSATPVNNRLADLKNQIAFMTEGDDFALAKYGISSIEATIRKAQGQFNRWLELPDQQRRPARLMDMLGFDYFKLLDLLTIARSRKHVERYYGTAETGHFPDRQKPANIKADVDLLGEFRPIREINNEIRRLKLGAYAPLRYVLPHKQRAYDEKYSTKVRGGESIFRQVDREESLIHLLRVNILKRMESSVASFALTIKRQLEDVDAILGKIDAHVDGIEAMEIDDVDIDDPAFEPLMVGRKVRVLLQDVDRVKWRQDLVEDRNRLATLLSAARSVSADRDAKLERLKEVIAAKVASPINPENKKVLLFTAFADTAEYLYRELARWAQETLGIHAALVTGGGTNKSTLGGLRGDMSTILSAFSPRSKERPQELREEGEIDLLIATDCISEGQNLQDCDFLINYDIHWNPVRIIQRFGRVDRIGSPNTRIQLVNFWPNMELDEYLDLESRVSGRMVLLDVSATGEENVIEFQANNQMNDLEYRRAQLQKLQDTVIDLEDLSNGVSIADLTLNDFRIDLSGYLHENREALDQLPFATYAVTSAPPDHGDNGIPPGAIFCLRAVGEAAGKAAEPGYPLAPHFIVHVGDDGEVLLPYTQAKQVLDRLKKLCIGKDLPDAEACQRFDRVTKGGRDMEPYQKLLARAISSIVGKSEERAVASLFSPGGTHARKGEFAGANDFEVVAFIIVLPNTEGAA</sequence>
<name>A0ABW5A9Y4_9RHOB</name>
<dbReference type="GO" id="GO:0004386">
    <property type="term" value="F:helicase activity"/>
    <property type="evidence" value="ECO:0007669"/>
    <property type="project" value="UniProtKB-KW"/>
</dbReference>
<dbReference type="InterPro" id="IPR038718">
    <property type="entry name" value="SNF2-like_sf"/>
</dbReference>
<dbReference type="RefSeq" id="WP_377390509.1">
    <property type="nucleotide sequence ID" value="NZ_JBHUIX010000011.1"/>
</dbReference>
<reference evidence="8" key="1">
    <citation type="journal article" date="2019" name="Int. J. Syst. Evol. Microbiol.">
        <title>The Global Catalogue of Microorganisms (GCM) 10K type strain sequencing project: providing services to taxonomists for standard genome sequencing and annotation.</title>
        <authorList>
            <consortium name="The Broad Institute Genomics Platform"/>
            <consortium name="The Broad Institute Genome Sequencing Center for Infectious Disease"/>
            <person name="Wu L."/>
            <person name="Ma J."/>
        </authorList>
    </citation>
    <scope>NUCLEOTIDE SEQUENCE [LARGE SCALE GENOMIC DNA]</scope>
    <source>
        <strain evidence="8">CCUG 55131</strain>
    </source>
</reference>
<accession>A0ABW5A9Y4</accession>
<protein>
    <submittedName>
        <fullName evidence="7">Helicase-related protein</fullName>
    </submittedName>
</protein>
<dbReference type="PANTHER" id="PTHR45766">
    <property type="entry name" value="DNA ANNEALING HELICASE AND ENDONUCLEASE ZRANB3 FAMILY MEMBER"/>
    <property type="match status" value="1"/>
</dbReference>
<evidence type="ECO:0000313" key="7">
    <source>
        <dbReference type="EMBL" id="MFD2174754.1"/>
    </source>
</evidence>
<feature type="domain" description="Helicase ATP-binding" evidence="5">
    <location>
        <begin position="229"/>
        <end position="390"/>
    </location>
</feature>
<dbReference type="PANTHER" id="PTHR45766:SF6">
    <property type="entry name" value="SWI_SNF-RELATED MATRIX-ASSOCIATED ACTIN-DEPENDENT REGULATOR OF CHROMATIN SUBFAMILY A-LIKE PROTEIN 1"/>
    <property type="match status" value="1"/>
</dbReference>
<dbReference type="CDD" id="cd18793">
    <property type="entry name" value="SF2_C_SNF"/>
    <property type="match status" value="1"/>
</dbReference>
<dbReference type="SMART" id="SM00487">
    <property type="entry name" value="DEXDc"/>
    <property type="match status" value="1"/>
</dbReference>
<dbReference type="EMBL" id="JBHUIX010000011">
    <property type="protein sequence ID" value="MFD2174754.1"/>
    <property type="molecule type" value="Genomic_DNA"/>
</dbReference>
<evidence type="ECO:0000256" key="4">
    <source>
        <dbReference type="ARBA" id="ARBA00022840"/>
    </source>
</evidence>
<evidence type="ECO:0000256" key="2">
    <source>
        <dbReference type="ARBA" id="ARBA00022801"/>
    </source>
</evidence>
<dbReference type="InterPro" id="IPR001650">
    <property type="entry name" value="Helicase_C-like"/>
</dbReference>